<dbReference type="GO" id="GO:0003676">
    <property type="term" value="F:nucleic acid binding"/>
    <property type="evidence" value="ECO:0007669"/>
    <property type="project" value="InterPro"/>
</dbReference>
<protein>
    <submittedName>
        <fullName evidence="1">Uncharacterized protein</fullName>
    </submittedName>
</protein>
<dbReference type="InterPro" id="IPR036397">
    <property type="entry name" value="RNaseH_sf"/>
</dbReference>
<dbReference type="Gene3D" id="3.30.420.10">
    <property type="entry name" value="Ribonuclease H-like superfamily/Ribonuclease H"/>
    <property type="match status" value="1"/>
</dbReference>
<dbReference type="AlphaFoldDB" id="A0A0K2TXZ6"/>
<proteinExistence type="predicted"/>
<dbReference type="EMBL" id="HACA01013226">
    <property type="protein sequence ID" value="CDW30587.1"/>
    <property type="molecule type" value="Transcribed_RNA"/>
</dbReference>
<organism evidence="1">
    <name type="scientific">Lepeophtheirus salmonis</name>
    <name type="common">Salmon louse</name>
    <name type="synonym">Caligus salmonis</name>
    <dbReference type="NCBI Taxonomy" id="72036"/>
    <lineage>
        <taxon>Eukaryota</taxon>
        <taxon>Metazoa</taxon>
        <taxon>Ecdysozoa</taxon>
        <taxon>Arthropoda</taxon>
        <taxon>Crustacea</taxon>
        <taxon>Multicrustacea</taxon>
        <taxon>Hexanauplia</taxon>
        <taxon>Copepoda</taxon>
        <taxon>Siphonostomatoida</taxon>
        <taxon>Caligidae</taxon>
        <taxon>Lepeophtheirus</taxon>
    </lineage>
</organism>
<accession>A0A0K2TXZ6</accession>
<name>A0A0K2TXZ6_LEPSM</name>
<evidence type="ECO:0000313" key="1">
    <source>
        <dbReference type="EMBL" id="CDW30587.1"/>
    </source>
</evidence>
<sequence>MADFCTKDMCPSFSLDLNPLDFAVWGTLERETNRTSHLNVDSLKAAIVKEWNNLYEKFIINFSKDFRCLVEAVIAAEGGHIE</sequence>
<reference evidence="1" key="1">
    <citation type="submission" date="2014-05" db="EMBL/GenBank/DDBJ databases">
        <authorList>
            <person name="Chronopoulou M."/>
        </authorList>
    </citation>
    <scope>NUCLEOTIDE SEQUENCE</scope>
    <source>
        <tissue evidence="1">Whole organism</tissue>
    </source>
</reference>